<sequence>MMLANLLRSSGVKVATVRAAPRALASLPAVSSKYTKFQKRNYSKYVPDRSEKETIVKLLYNIGSRKEVEQYLRHFSSVESQKFAVIKVGGAVLSDELNTLASSLTFLNRVGLYPIVLHGAGPQMNKLLEDAGVVPEYHDGIRVTDAKTLEIARQVFQQENLKLVEALENLGTRARPISSAVFTADYLDREKYGLVGRIHKVNKAPIESAIRAGALPILTSLAETPDGQILNVNADVAAGELARVLEPLKVIYLNEKNGLFHGETGKKIDVVNLDEEYDTLMQEPWMRYGTRLKVKEIKELLDHLPRSSSVAIISAEHLHKELFTHSGAGTLIRRGHRIAKYDSFAQVDTDRLRKLLEQDSEINTNSSVSKYLQELSTKNCKIFSDEPYQVTAIVTKDDPESIPVLEKFIATKSAILNNVTDNLWSLISREYDRLVWAVPADDENKAWHFDKADGSYNLGDKTLFWYGIKDVDQIKHCLSSFKNQRVSSPSSGLGVSGQNARSFSTMARRSYSTASRGARIGLIGARGYTGQEFIKLVDQHPKLDIAYVSSRELVGQKLQGYSKDVTYSNLSPAELPDKKDVDCWVLALPNGICAPFVNEVNKIDEADRPLMVDLSADHRFVDNWTYGLPELGQREAIKSAKRVSNPGCYATGSQLAIAPLVPHIDSLQQPTVFGVSGYSGAGTKPSPKNDPEYLRDNLIAYSLTDHIHEREISHHLKSPVGFVPHVAPYFQGINLTASIPLSKTMTAREVRELFEE</sequence>
<keyword evidence="8" id="KW-0521">NADP</keyword>
<dbReference type="Gene3D" id="3.40.1160.10">
    <property type="entry name" value="Acetylglutamate kinase-like"/>
    <property type="match status" value="1"/>
</dbReference>
<dbReference type="PANTHER" id="PTHR23342">
    <property type="entry name" value="N-ACETYLGLUTAMATE SYNTHASE"/>
    <property type="match status" value="1"/>
</dbReference>
<dbReference type="Gene3D" id="3.40.50.720">
    <property type="entry name" value="NAD(P)-binding Rossmann-like Domain"/>
    <property type="match status" value="1"/>
</dbReference>
<proteinExistence type="predicted"/>
<evidence type="ECO:0000313" key="12">
    <source>
        <dbReference type="EMBL" id="KAK9762162.1"/>
    </source>
</evidence>
<protein>
    <recommendedName>
        <fullName evidence="11">N-acetyltransferase domain-containing protein</fullName>
    </recommendedName>
</protein>
<accession>A0ABR2WKY1</accession>
<dbReference type="Gene3D" id="3.30.360.10">
    <property type="entry name" value="Dihydrodipicolinate Reductase, domain 2"/>
    <property type="match status" value="1"/>
</dbReference>
<dbReference type="InterPro" id="IPR041734">
    <property type="entry name" value="NAGK-fArgBP"/>
</dbReference>
<evidence type="ECO:0000256" key="5">
    <source>
        <dbReference type="ARBA" id="ARBA00022741"/>
    </source>
</evidence>
<evidence type="ECO:0000256" key="6">
    <source>
        <dbReference type="ARBA" id="ARBA00022777"/>
    </source>
</evidence>
<dbReference type="InterPro" id="IPR004662">
    <property type="entry name" value="AcgluKinase_fam"/>
</dbReference>
<dbReference type="NCBIfam" id="NF003387">
    <property type="entry name" value="PRK04531.1-2"/>
    <property type="match status" value="1"/>
</dbReference>
<evidence type="ECO:0000256" key="10">
    <source>
        <dbReference type="PROSITE-ProRule" id="PRU10010"/>
    </source>
</evidence>
<keyword evidence="13" id="KW-1185">Reference proteome</keyword>
<evidence type="ECO:0000256" key="2">
    <source>
        <dbReference type="ARBA" id="ARBA00022571"/>
    </source>
</evidence>
<dbReference type="EMBL" id="JASJQH010001067">
    <property type="protein sequence ID" value="KAK9762162.1"/>
    <property type="molecule type" value="Genomic_DNA"/>
</dbReference>
<dbReference type="Pfam" id="PF04768">
    <property type="entry name" value="NAT"/>
    <property type="match status" value="1"/>
</dbReference>
<dbReference type="PROSITE" id="PS01224">
    <property type="entry name" value="ARGC"/>
    <property type="match status" value="1"/>
</dbReference>
<evidence type="ECO:0000259" key="11">
    <source>
        <dbReference type="PROSITE" id="PS51731"/>
    </source>
</evidence>
<dbReference type="InterPro" id="IPR036393">
    <property type="entry name" value="AceGlu_kinase-like_sf"/>
</dbReference>
<dbReference type="Proteomes" id="UP001479436">
    <property type="component" value="Unassembled WGS sequence"/>
</dbReference>
<evidence type="ECO:0000256" key="4">
    <source>
        <dbReference type="ARBA" id="ARBA00022679"/>
    </source>
</evidence>
<dbReference type="Pfam" id="PF22698">
    <property type="entry name" value="Semialdhyde_dhC_1"/>
    <property type="match status" value="1"/>
</dbReference>
<dbReference type="InterPro" id="IPR058924">
    <property type="entry name" value="AGPR_dimerisation_dom"/>
</dbReference>
<comment type="pathway">
    <text evidence="1">Amino-acid biosynthesis; L-arginine biosynthesis; N(2)-acetyl-L-ornithine from L-glutamate: step 2/4.</text>
</comment>
<keyword evidence="7" id="KW-0067">ATP-binding</keyword>
<name>A0ABR2WKY1_9FUNG</name>
<dbReference type="PANTHER" id="PTHR23342:SF0">
    <property type="entry name" value="N-ACETYLGLUTAMATE SYNTHASE, MITOCHONDRIAL"/>
    <property type="match status" value="1"/>
</dbReference>
<dbReference type="SUPFAM" id="SSF51735">
    <property type="entry name" value="NAD(P)-binding Rossmann-fold domains"/>
    <property type="match status" value="1"/>
</dbReference>
<feature type="active site" evidence="10">
    <location>
        <position position="648"/>
    </location>
</feature>
<dbReference type="InterPro" id="IPR001048">
    <property type="entry name" value="Asp/Glu/Uridylate_kinase"/>
</dbReference>
<dbReference type="Pfam" id="PF00696">
    <property type="entry name" value="AA_kinase"/>
    <property type="match status" value="1"/>
</dbReference>
<dbReference type="CDD" id="cd24149">
    <property type="entry name" value="AGPR_N_ARG5_6_like"/>
    <property type="match status" value="1"/>
</dbReference>
<dbReference type="Gene3D" id="3.40.630.30">
    <property type="match status" value="1"/>
</dbReference>
<dbReference type="InterPro" id="IPR006855">
    <property type="entry name" value="Vertebrate-like_GNAT_dom"/>
</dbReference>
<keyword evidence="5" id="KW-0547">Nucleotide-binding</keyword>
<evidence type="ECO:0000256" key="7">
    <source>
        <dbReference type="ARBA" id="ARBA00022840"/>
    </source>
</evidence>
<keyword evidence="9" id="KW-0560">Oxidoreductase</keyword>
<dbReference type="InterPro" id="IPR023013">
    <property type="entry name" value="AGPR_AS"/>
</dbReference>
<keyword evidence="2" id="KW-0055">Arginine biosynthesis</keyword>
<dbReference type="SUPFAM" id="SSF55347">
    <property type="entry name" value="Glyceraldehyde-3-phosphate dehydrogenase-like, C-terminal domain"/>
    <property type="match status" value="1"/>
</dbReference>
<reference evidence="12 13" key="1">
    <citation type="submission" date="2023-04" db="EMBL/GenBank/DDBJ databases">
        <title>Genome of Basidiobolus ranarum AG-B5.</title>
        <authorList>
            <person name="Stajich J.E."/>
            <person name="Carter-House D."/>
            <person name="Gryganskyi A."/>
        </authorList>
    </citation>
    <scope>NUCLEOTIDE SEQUENCE [LARGE SCALE GENOMIC DNA]</scope>
    <source>
        <strain evidence="12 13">AG-B5</strain>
    </source>
</reference>
<evidence type="ECO:0000256" key="8">
    <source>
        <dbReference type="ARBA" id="ARBA00022857"/>
    </source>
</evidence>
<dbReference type="NCBIfam" id="TIGR00761">
    <property type="entry name" value="argB"/>
    <property type="match status" value="1"/>
</dbReference>
<gene>
    <name evidence="12" type="ORF">K7432_012370</name>
</gene>
<dbReference type="PROSITE" id="PS51731">
    <property type="entry name" value="GNAT_NAGS"/>
    <property type="match status" value="1"/>
</dbReference>
<dbReference type="CDD" id="cd04252">
    <property type="entry name" value="AAK_NAGK-fArgBP"/>
    <property type="match status" value="1"/>
</dbReference>
<comment type="caution">
    <text evidence="12">The sequence shown here is derived from an EMBL/GenBank/DDBJ whole genome shotgun (WGS) entry which is preliminary data.</text>
</comment>
<keyword evidence="6" id="KW-0418">Kinase</keyword>
<evidence type="ECO:0000256" key="3">
    <source>
        <dbReference type="ARBA" id="ARBA00022605"/>
    </source>
</evidence>
<evidence type="ECO:0000313" key="13">
    <source>
        <dbReference type="Proteomes" id="UP001479436"/>
    </source>
</evidence>
<dbReference type="SMART" id="SM00859">
    <property type="entry name" value="Semialdhyde_dh"/>
    <property type="match status" value="1"/>
</dbReference>
<dbReference type="SUPFAM" id="SSF53633">
    <property type="entry name" value="Carbamate kinase-like"/>
    <property type="match status" value="1"/>
</dbReference>
<keyword evidence="4" id="KW-0808">Transferase</keyword>
<evidence type="ECO:0000256" key="1">
    <source>
        <dbReference type="ARBA" id="ARBA00004828"/>
    </source>
</evidence>
<evidence type="ECO:0000256" key="9">
    <source>
        <dbReference type="ARBA" id="ARBA00023002"/>
    </source>
</evidence>
<dbReference type="Pfam" id="PF01118">
    <property type="entry name" value="Semialdhyde_dh"/>
    <property type="match status" value="1"/>
</dbReference>
<dbReference type="InterPro" id="IPR000534">
    <property type="entry name" value="Semialdehyde_DH_NAD-bd"/>
</dbReference>
<keyword evidence="3" id="KW-0028">Amino-acid biosynthesis</keyword>
<organism evidence="12 13">
    <name type="scientific">Basidiobolus ranarum</name>
    <dbReference type="NCBI Taxonomy" id="34480"/>
    <lineage>
        <taxon>Eukaryota</taxon>
        <taxon>Fungi</taxon>
        <taxon>Fungi incertae sedis</taxon>
        <taxon>Zoopagomycota</taxon>
        <taxon>Entomophthoromycotina</taxon>
        <taxon>Basidiobolomycetes</taxon>
        <taxon>Basidiobolales</taxon>
        <taxon>Basidiobolaceae</taxon>
        <taxon>Basidiobolus</taxon>
    </lineage>
</organism>
<feature type="domain" description="N-acetyltransferase" evidence="11">
    <location>
        <begin position="336"/>
        <end position="489"/>
    </location>
</feature>
<dbReference type="InterPro" id="IPR036291">
    <property type="entry name" value="NAD(P)-bd_dom_sf"/>
</dbReference>